<evidence type="ECO:0000313" key="8">
    <source>
        <dbReference type="Proteomes" id="UP000308197"/>
    </source>
</evidence>
<keyword evidence="2" id="KW-0547">Nucleotide-binding</keyword>
<dbReference type="SUPFAM" id="SSF56112">
    <property type="entry name" value="Protein kinase-like (PK-like)"/>
    <property type="match status" value="1"/>
</dbReference>
<feature type="compositionally biased region" description="Acidic residues" evidence="5">
    <location>
        <begin position="134"/>
        <end position="162"/>
    </location>
</feature>
<feature type="compositionally biased region" description="Basic and acidic residues" evidence="5">
    <location>
        <begin position="437"/>
        <end position="450"/>
    </location>
</feature>
<dbReference type="InterPro" id="IPR001245">
    <property type="entry name" value="Ser-Thr/Tyr_kinase_cat_dom"/>
</dbReference>
<dbReference type="InParanoid" id="A0A5C3PQB8"/>
<dbReference type="InterPro" id="IPR000719">
    <property type="entry name" value="Prot_kinase_dom"/>
</dbReference>
<evidence type="ECO:0000256" key="5">
    <source>
        <dbReference type="SAM" id="MobiDB-lite"/>
    </source>
</evidence>
<dbReference type="CDD" id="cd13999">
    <property type="entry name" value="STKc_MAP3K-like"/>
    <property type="match status" value="1"/>
</dbReference>
<proteinExistence type="predicted"/>
<dbReference type="EMBL" id="ML211012">
    <property type="protein sequence ID" value="TFK91786.1"/>
    <property type="molecule type" value="Genomic_DNA"/>
</dbReference>
<feature type="compositionally biased region" description="Low complexity" evidence="5">
    <location>
        <begin position="693"/>
        <end position="712"/>
    </location>
</feature>
<feature type="compositionally biased region" description="Basic and acidic residues" evidence="5">
    <location>
        <begin position="264"/>
        <end position="278"/>
    </location>
</feature>
<organism evidence="7 8">
    <name type="scientific">Polyporus arcularius HHB13444</name>
    <dbReference type="NCBI Taxonomy" id="1314778"/>
    <lineage>
        <taxon>Eukaryota</taxon>
        <taxon>Fungi</taxon>
        <taxon>Dikarya</taxon>
        <taxon>Basidiomycota</taxon>
        <taxon>Agaricomycotina</taxon>
        <taxon>Agaricomycetes</taxon>
        <taxon>Polyporales</taxon>
        <taxon>Polyporaceae</taxon>
        <taxon>Polyporus</taxon>
    </lineage>
</organism>
<feature type="domain" description="Protein kinase" evidence="6">
    <location>
        <begin position="781"/>
        <end position="1044"/>
    </location>
</feature>
<dbReference type="InterPro" id="IPR011009">
    <property type="entry name" value="Kinase-like_dom_sf"/>
</dbReference>
<dbReference type="PANTHER" id="PTHR44329:SF288">
    <property type="entry name" value="MITOGEN-ACTIVATED PROTEIN KINASE KINASE KINASE 20"/>
    <property type="match status" value="1"/>
</dbReference>
<dbReference type="GO" id="GO:0005524">
    <property type="term" value="F:ATP binding"/>
    <property type="evidence" value="ECO:0007669"/>
    <property type="project" value="UniProtKB-KW"/>
</dbReference>
<dbReference type="Gene3D" id="1.10.510.10">
    <property type="entry name" value="Transferase(Phosphotransferase) domain 1"/>
    <property type="match status" value="1"/>
</dbReference>
<feature type="compositionally biased region" description="Low complexity" evidence="5">
    <location>
        <begin position="47"/>
        <end position="58"/>
    </location>
</feature>
<feature type="compositionally biased region" description="Low complexity" evidence="5">
    <location>
        <begin position="227"/>
        <end position="241"/>
    </location>
</feature>
<feature type="compositionally biased region" description="Acidic residues" evidence="5">
    <location>
        <begin position="619"/>
        <end position="644"/>
    </location>
</feature>
<feature type="region of interest" description="Disordered" evidence="5">
    <location>
        <begin position="46"/>
        <end position="169"/>
    </location>
</feature>
<evidence type="ECO:0000256" key="3">
    <source>
        <dbReference type="ARBA" id="ARBA00022777"/>
    </source>
</evidence>
<evidence type="ECO:0000259" key="6">
    <source>
        <dbReference type="PROSITE" id="PS50011"/>
    </source>
</evidence>
<evidence type="ECO:0000256" key="4">
    <source>
        <dbReference type="ARBA" id="ARBA00022840"/>
    </source>
</evidence>
<keyword evidence="4" id="KW-0067">ATP-binding</keyword>
<reference evidence="7 8" key="1">
    <citation type="journal article" date="2019" name="Nat. Ecol. Evol.">
        <title>Megaphylogeny resolves global patterns of mushroom evolution.</title>
        <authorList>
            <person name="Varga T."/>
            <person name="Krizsan K."/>
            <person name="Foldi C."/>
            <person name="Dima B."/>
            <person name="Sanchez-Garcia M."/>
            <person name="Sanchez-Ramirez S."/>
            <person name="Szollosi G.J."/>
            <person name="Szarkandi J.G."/>
            <person name="Papp V."/>
            <person name="Albert L."/>
            <person name="Andreopoulos W."/>
            <person name="Angelini C."/>
            <person name="Antonin V."/>
            <person name="Barry K.W."/>
            <person name="Bougher N.L."/>
            <person name="Buchanan P."/>
            <person name="Buyck B."/>
            <person name="Bense V."/>
            <person name="Catcheside P."/>
            <person name="Chovatia M."/>
            <person name="Cooper J."/>
            <person name="Damon W."/>
            <person name="Desjardin D."/>
            <person name="Finy P."/>
            <person name="Geml J."/>
            <person name="Haridas S."/>
            <person name="Hughes K."/>
            <person name="Justo A."/>
            <person name="Karasinski D."/>
            <person name="Kautmanova I."/>
            <person name="Kiss B."/>
            <person name="Kocsube S."/>
            <person name="Kotiranta H."/>
            <person name="LaButti K.M."/>
            <person name="Lechner B.E."/>
            <person name="Liimatainen K."/>
            <person name="Lipzen A."/>
            <person name="Lukacs Z."/>
            <person name="Mihaltcheva S."/>
            <person name="Morgado L.N."/>
            <person name="Niskanen T."/>
            <person name="Noordeloos M.E."/>
            <person name="Ohm R.A."/>
            <person name="Ortiz-Santana B."/>
            <person name="Ovrebo C."/>
            <person name="Racz N."/>
            <person name="Riley R."/>
            <person name="Savchenko A."/>
            <person name="Shiryaev A."/>
            <person name="Soop K."/>
            <person name="Spirin V."/>
            <person name="Szebenyi C."/>
            <person name="Tomsovsky M."/>
            <person name="Tulloss R.E."/>
            <person name="Uehling J."/>
            <person name="Grigoriev I.V."/>
            <person name="Vagvolgyi C."/>
            <person name="Papp T."/>
            <person name="Martin F.M."/>
            <person name="Miettinen O."/>
            <person name="Hibbett D.S."/>
            <person name="Nagy L.G."/>
        </authorList>
    </citation>
    <scope>NUCLEOTIDE SEQUENCE [LARGE SCALE GENOMIC DNA]</scope>
    <source>
        <strain evidence="7 8">HHB13444</strain>
    </source>
</reference>
<feature type="compositionally biased region" description="Basic residues" evidence="5">
    <location>
        <begin position="254"/>
        <end position="263"/>
    </location>
</feature>
<feature type="compositionally biased region" description="Polar residues" evidence="5">
    <location>
        <begin position="312"/>
        <end position="331"/>
    </location>
</feature>
<feature type="compositionally biased region" description="Acidic residues" evidence="5">
    <location>
        <begin position="532"/>
        <end position="564"/>
    </location>
</feature>
<feature type="compositionally biased region" description="Acidic residues" evidence="5">
    <location>
        <begin position="579"/>
        <end position="609"/>
    </location>
</feature>
<feature type="compositionally biased region" description="Acidic residues" evidence="5">
    <location>
        <begin position="398"/>
        <end position="412"/>
    </location>
</feature>
<keyword evidence="3" id="KW-0418">Kinase</keyword>
<sequence length="1048" mass="116443">MAQRRNNHRSVSVHDPSILSRRKLQARRANSARRRVFSLANNSYIESRPSSHASGSSPPTSPRPVLVPVQFNLRRLPSRLLSDRKDSMRDAGNGYDVSIGMKRKRVVSGSENTSRDRGARSSSRVKRRRAMPDSSDDEPLAGMDVDEEERWDGSDNSDDEEALGSSENYLIDEAPRRRLLRLRKDELVRLYAAAGLTEDAELLTKPEIVDCIIAARDDVADLPPSSPGVASGSSDYSSDGGNVAGGEETDFGHRFRNGLKRRATVHDLGRASRKHMPDRSLSMSHIERTAREPSPTAGKRRRGLPSEMDGPLSSSGISTRRRGNSNASSIVSSPTTSLSSSLSSLPSPPATRLRTRKASGEIEAGPSSSGTSKGKSKAKHVGFSESVEVNRLPSPLSEAEESDLTDLTEVEESLQRAGPSPRRLRSKGSVTKLSASQEKRRPDDAPEGSRRVTPARKAKGKIGSLHESTDEEAEEDQLDSDAQEEEEEVDELQESPSPMATPKAKPVPYGRRTPVKNRLRTRQLQTHTPPSDGDDEESEEEGTIVAGEEGDDEGSEDEEDDETVHEEPRKLRNGKIVGDEDVEEDIGEEDEEEEEEEEEEEDEDAEGSVDSESIASTVDEADMDEADMDAEGESDEAMDDDDVDLTVATAKTLVRLRRDDLVRLCETRDIDPSGTKPQLAEALLQWRDKHCSEATTSAPSSAGTARPPSTARAPRRRRTRSKSGSGSAEPPVLLRSHHVHMDEPRTPPLSGRAKEKDCEGDIELDLESLGLDDREIPPEKLTKLEKIGSGGFKDVYIGKFKGRRVAIAEFRGQLSQMDIKELKLLGDFDHPNIVKFLGVSIPENTRETPVMIVSELCSNGDLFDYIRNVNPPSLYRVLHIMLDIARGLEYLHLRKPSVIHRDCKSSNILITSKGVAKITDFGLAKVKQSTRSMVRSLVGTVNWQAPELWHPHPKYNHKVDVFSCAMVFWETLQWHLPNKKFPWEGMNEHAIYEAVGTKRQRPSIAGLKKQWCPEIVELMEHMWEQDPADRPTMSEVVQELERIIKIYR</sequence>
<evidence type="ECO:0000256" key="2">
    <source>
        <dbReference type="ARBA" id="ARBA00022741"/>
    </source>
</evidence>
<dbReference type="GO" id="GO:0004674">
    <property type="term" value="F:protein serine/threonine kinase activity"/>
    <property type="evidence" value="ECO:0007669"/>
    <property type="project" value="TreeGrafter"/>
</dbReference>
<accession>A0A5C3PQB8</accession>
<keyword evidence="8" id="KW-1185">Reference proteome</keyword>
<dbReference type="AlphaFoldDB" id="A0A5C3PQB8"/>
<dbReference type="Pfam" id="PF07714">
    <property type="entry name" value="PK_Tyr_Ser-Thr"/>
    <property type="match status" value="1"/>
</dbReference>
<dbReference type="InterPro" id="IPR051681">
    <property type="entry name" value="Ser/Thr_Kinases-Pseudokinases"/>
</dbReference>
<dbReference type="STRING" id="1314778.A0A5C3PQB8"/>
<feature type="region of interest" description="Disordered" evidence="5">
    <location>
        <begin position="1"/>
        <end position="23"/>
    </location>
</feature>
<name>A0A5C3PQB8_9APHY</name>
<evidence type="ECO:0000256" key="1">
    <source>
        <dbReference type="ARBA" id="ARBA00022679"/>
    </source>
</evidence>
<dbReference type="Proteomes" id="UP000308197">
    <property type="component" value="Unassembled WGS sequence"/>
</dbReference>
<dbReference type="PROSITE" id="PS50011">
    <property type="entry name" value="PROTEIN_KINASE_DOM"/>
    <property type="match status" value="1"/>
</dbReference>
<feature type="compositionally biased region" description="Low complexity" evidence="5">
    <location>
        <begin position="332"/>
        <end position="345"/>
    </location>
</feature>
<keyword evidence="1" id="KW-0808">Transferase</keyword>
<feature type="compositionally biased region" description="Acidic residues" evidence="5">
    <location>
        <begin position="469"/>
        <end position="493"/>
    </location>
</feature>
<evidence type="ECO:0000313" key="7">
    <source>
        <dbReference type="EMBL" id="TFK91786.1"/>
    </source>
</evidence>
<feature type="region of interest" description="Disordered" evidence="5">
    <location>
        <begin position="221"/>
        <end position="644"/>
    </location>
</feature>
<feature type="region of interest" description="Disordered" evidence="5">
    <location>
        <begin position="691"/>
        <end position="757"/>
    </location>
</feature>
<dbReference type="PANTHER" id="PTHR44329">
    <property type="entry name" value="SERINE/THREONINE-PROTEIN KINASE TNNI3K-RELATED"/>
    <property type="match status" value="1"/>
</dbReference>
<protein>
    <recommendedName>
        <fullName evidence="6">Protein kinase domain-containing protein</fullName>
    </recommendedName>
</protein>
<gene>
    <name evidence="7" type="ORF">K466DRAFT_582522</name>
</gene>